<dbReference type="GeneID" id="86951716"/>
<keyword evidence="2" id="KW-0812">Transmembrane</keyword>
<keyword evidence="2" id="KW-0472">Membrane</keyword>
<keyword evidence="2" id="KW-1133">Transmembrane helix</keyword>
<reference evidence="5" key="1">
    <citation type="submission" date="2020-09" db="EMBL/GenBank/DDBJ databases">
        <title>Whole genome shotgun sequence of Streptomyces cinnamonensis NBRC 15873.</title>
        <authorList>
            <person name="Komaki H."/>
            <person name="Tamura T."/>
        </authorList>
    </citation>
    <scope>NUCLEOTIDE SEQUENCE [LARGE SCALE GENOMIC DNA]</scope>
    <source>
        <strain evidence="5">NBRC 15873</strain>
    </source>
</reference>
<dbReference type="RefSeq" id="WP_191869650.1">
    <property type="nucleotide sequence ID" value="NZ_BMRU01000029.1"/>
</dbReference>
<comment type="caution">
    <text evidence="3">The sequence shown here is derived from an EMBL/GenBank/DDBJ whole genome shotgun (WGS) entry which is preliminary data.</text>
</comment>
<evidence type="ECO:0000256" key="1">
    <source>
        <dbReference type="SAM" id="MobiDB-lite"/>
    </source>
</evidence>
<evidence type="ECO:0000256" key="2">
    <source>
        <dbReference type="SAM" id="Phobius"/>
    </source>
</evidence>
<keyword evidence="5" id="KW-1185">Reference proteome</keyword>
<organism evidence="3 5">
    <name type="scientific">Streptomyces virginiae</name>
    <name type="common">Streptomyces cinnamonensis</name>
    <dbReference type="NCBI Taxonomy" id="1961"/>
    <lineage>
        <taxon>Bacteria</taxon>
        <taxon>Bacillati</taxon>
        <taxon>Actinomycetota</taxon>
        <taxon>Actinomycetes</taxon>
        <taxon>Kitasatosporales</taxon>
        <taxon>Streptomycetaceae</taxon>
        <taxon>Streptomyces</taxon>
    </lineage>
</organism>
<evidence type="ECO:0008006" key="6">
    <source>
        <dbReference type="Google" id="ProtNLM"/>
    </source>
</evidence>
<feature type="transmembrane region" description="Helical" evidence="2">
    <location>
        <begin position="15"/>
        <end position="32"/>
    </location>
</feature>
<proteinExistence type="predicted"/>
<accession>A0ABQ3NQ62</accession>
<sequence length="65" mass="7094">MPNPPPHPREAGLPWWQALSLVCAGCLAVLLHRRITDPSPSRTPRRTAGGRPPHNDAAAHLTTSW</sequence>
<reference evidence="3" key="2">
    <citation type="submission" date="2024-05" db="EMBL/GenBank/DDBJ databases">
        <title>Whole genome shotgun sequence of Streptomyces cinnamonensis NBRC 15873.</title>
        <authorList>
            <person name="Komaki H."/>
            <person name="Tamura T."/>
        </authorList>
    </citation>
    <scope>NUCLEOTIDE SEQUENCE</scope>
    <source>
        <strain evidence="3">NBRC 15873</strain>
    </source>
</reference>
<protein>
    <recommendedName>
        <fullName evidence="6">Lipoprotein</fullName>
    </recommendedName>
</protein>
<dbReference type="EMBL" id="BNDV01000017">
    <property type="protein sequence ID" value="GHI17423.1"/>
    <property type="molecule type" value="Genomic_DNA"/>
</dbReference>
<gene>
    <name evidence="3" type="ORF">Scinn_43780</name>
    <name evidence="4" type="ORF">Scinn_68860</name>
</gene>
<evidence type="ECO:0000313" key="3">
    <source>
        <dbReference type="EMBL" id="GHI14915.1"/>
    </source>
</evidence>
<dbReference type="EMBL" id="BNDV01000008">
    <property type="protein sequence ID" value="GHI14915.1"/>
    <property type="molecule type" value="Genomic_DNA"/>
</dbReference>
<feature type="region of interest" description="Disordered" evidence="1">
    <location>
        <begin position="34"/>
        <end position="65"/>
    </location>
</feature>
<dbReference type="Proteomes" id="UP000660554">
    <property type="component" value="Unassembled WGS sequence"/>
</dbReference>
<evidence type="ECO:0000313" key="5">
    <source>
        <dbReference type="Proteomes" id="UP000660554"/>
    </source>
</evidence>
<feature type="compositionally biased region" description="Low complexity" evidence="1">
    <location>
        <begin position="40"/>
        <end position="52"/>
    </location>
</feature>
<name>A0ABQ3NQ62_STRVG</name>
<evidence type="ECO:0000313" key="4">
    <source>
        <dbReference type="EMBL" id="GHI17423.1"/>
    </source>
</evidence>